<dbReference type="Gene3D" id="2.115.10.20">
    <property type="entry name" value="Glycosyl hydrolase domain, family 43"/>
    <property type="match status" value="1"/>
</dbReference>
<protein>
    <submittedName>
        <fullName evidence="4">Arabinosidase</fullName>
    </submittedName>
</protein>
<dbReference type="PANTHER" id="PTHR43301:SF3">
    <property type="entry name" value="ARABINAN ENDO-1,5-ALPHA-L-ARABINOSIDASE A-RELATED"/>
    <property type="match status" value="1"/>
</dbReference>
<sequence>MCSLKNMALHVINIRSALVLANLLVSSLCIAIDASLPGTKVLDAIFIPNSENVRGYLHLPTELPAYSGVNIHWKSSHPDVVSDKPHGRIAAGVVKRPAVGSDAVPVHLTACIKDYGYQSLCRQFLVRVQPAVHVAQFSRCAMTNFARSNSNIGQQVYFATSVGNDPTAWVATNDGKAVLNSTKGMHGTRDPVVVRAPEGDRFFLIATDLNVDAVEYGWKDWGWAQSGASRYIEVWESDDLRNWSQQRHVLVSPEEAGMTYAPEAIWDPQIGEFVVFWTSSMYPKGTHYSSDKGDPNGRYPLTGGQTLYSTTRDFVNFSPAKVMIARTGHGTLDPVIITDEKGYYQRIISDRNSTGVNLTWYGLPCDSEDLYQERARFILAQPDEWELVATCITHRTMNTTYAEGPLVFKANLGDPRGKGYYMYADQKWAGSPSGEFMEEQYQPYWTADVGKPDWQPINWTQKPDYDLSLGVIRHGHIWSLTTAEHAALRGANLRSIEIIPPKKRVYRIGESLDLEGMVVSARYSDGITDDELFEGYGGYSISGFNPRRKGKQAVKVSYSVVDITKSASFTVAVKH</sequence>
<evidence type="ECO:0000259" key="2">
    <source>
        <dbReference type="Pfam" id="PF07523"/>
    </source>
</evidence>
<dbReference type="Gene3D" id="2.60.40.3630">
    <property type="match status" value="1"/>
</dbReference>
<feature type="domain" description="Atrophied bacterial Ig" evidence="3">
    <location>
        <begin position="50"/>
        <end position="129"/>
    </location>
</feature>
<feature type="domain" description="Ig-like" evidence="2">
    <location>
        <begin position="500"/>
        <end position="573"/>
    </location>
</feature>
<dbReference type="EMBL" id="JAAOAM010000173">
    <property type="protein sequence ID" value="KAF5541998.1"/>
    <property type="molecule type" value="Genomic_DNA"/>
</dbReference>
<keyword evidence="1" id="KW-0732">Signal</keyword>
<proteinExistence type="predicted"/>
<reference evidence="4 5" key="1">
    <citation type="submission" date="2020-05" db="EMBL/GenBank/DDBJ databases">
        <title>Identification and distribution of gene clusters putatively required for synthesis of sphingolipid metabolism inhibitors in phylogenetically diverse species of the filamentous fungus Fusarium.</title>
        <authorList>
            <person name="Kim H.-S."/>
            <person name="Busman M."/>
            <person name="Brown D.W."/>
            <person name="Divon H."/>
            <person name="Uhlig S."/>
            <person name="Proctor R.H."/>
        </authorList>
    </citation>
    <scope>NUCLEOTIDE SEQUENCE [LARGE SCALE GENOMIC DNA]</scope>
    <source>
        <strain evidence="4 5">NRRL 53147</strain>
    </source>
</reference>
<dbReference type="Pfam" id="PF20578">
    <property type="entry name" value="aBig_2"/>
    <property type="match status" value="1"/>
</dbReference>
<dbReference type="Pfam" id="PF07523">
    <property type="entry name" value="Big_3"/>
    <property type="match status" value="1"/>
</dbReference>
<gene>
    <name evidence="4" type="ORF">FMEXI_7697</name>
</gene>
<dbReference type="SUPFAM" id="SSF75005">
    <property type="entry name" value="Arabinanase/levansucrase/invertase"/>
    <property type="match status" value="1"/>
</dbReference>
<comment type="caution">
    <text evidence="4">The sequence shown here is derived from an EMBL/GenBank/DDBJ whole genome shotgun (WGS) entry which is preliminary data.</text>
</comment>
<dbReference type="InterPro" id="IPR022038">
    <property type="entry name" value="Ig-like_bact"/>
</dbReference>
<dbReference type="PANTHER" id="PTHR43301">
    <property type="entry name" value="ARABINAN ENDO-1,5-ALPHA-L-ARABINOSIDASE"/>
    <property type="match status" value="1"/>
</dbReference>
<name>A0A8H5IU10_9HYPO</name>
<dbReference type="Proteomes" id="UP000522262">
    <property type="component" value="Unassembled WGS sequence"/>
</dbReference>
<evidence type="ECO:0000313" key="5">
    <source>
        <dbReference type="Proteomes" id="UP000522262"/>
    </source>
</evidence>
<evidence type="ECO:0000313" key="4">
    <source>
        <dbReference type="EMBL" id="KAF5541998.1"/>
    </source>
</evidence>
<dbReference type="InterPro" id="IPR046780">
    <property type="entry name" value="aBig_2"/>
</dbReference>
<dbReference type="AlphaFoldDB" id="A0A8H5IU10"/>
<evidence type="ECO:0000256" key="1">
    <source>
        <dbReference type="SAM" id="SignalP"/>
    </source>
</evidence>
<dbReference type="InterPro" id="IPR023296">
    <property type="entry name" value="Glyco_hydro_beta-prop_sf"/>
</dbReference>
<organism evidence="4 5">
    <name type="scientific">Fusarium mexicanum</name>
    <dbReference type="NCBI Taxonomy" id="751941"/>
    <lineage>
        <taxon>Eukaryota</taxon>
        <taxon>Fungi</taxon>
        <taxon>Dikarya</taxon>
        <taxon>Ascomycota</taxon>
        <taxon>Pezizomycotina</taxon>
        <taxon>Sordariomycetes</taxon>
        <taxon>Hypocreomycetidae</taxon>
        <taxon>Hypocreales</taxon>
        <taxon>Nectriaceae</taxon>
        <taxon>Fusarium</taxon>
        <taxon>Fusarium fujikuroi species complex</taxon>
    </lineage>
</organism>
<dbReference type="InterPro" id="IPR050727">
    <property type="entry name" value="GH43_arabinanases"/>
</dbReference>
<feature type="chain" id="PRO_5034678324" evidence="1">
    <location>
        <begin position="30"/>
        <end position="575"/>
    </location>
</feature>
<evidence type="ECO:0000259" key="3">
    <source>
        <dbReference type="Pfam" id="PF20578"/>
    </source>
</evidence>
<accession>A0A8H5IU10</accession>
<dbReference type="CDD" id="cd08983">
    <property type="entry name" value="GH43_Bt3655-like"/>
    <property type="match status" value="1"/>
</dbReference>
<feature type="signal peptide" evidence="1">
    <location>
        <begin position="1"/>
        <end position="29"/>
    </location>
</feature>
<keyword evidence="5" id="KW-1185">Reference proteome</keyword>